<evidence type="ECO:0000256" key="3">
    <source>
        <dbReference type="ARBA" id="ARBA00022989"/>
    </source>
</evidence>
<keyword evidence="2 5" id="KW-0812">Transmembrane</keyword>
<dbReference type="Proteomes" id="UP001521209">
    <property type="component" value="Unassembled WGS sequence"/>
</dbReference>
<evidence type="ECO:0000256" key="1">
    <source>
        <dbReference type="ARBA" id="ARBA00004141"/>
    </source>
</evidence>
<organism evidence="6 7">
    <name type="scientific">Acidiphilium iwatense</name>
    <dbReference type="NCBI Taxonomy" id="768198"/>
    <lineage>
        <taxon>Bacteria</taxon>
        <taxon>Pseudomonadati</taxon>
        <taxon>Pseudomonadota</taxon>
        <taxon>Alphaproteobacteria</taxon>
        <taxon>Acetobacterales</taxon>
        <taxon>Acidocellaceae</taxon>
        <taxon>Acidiphilium</taxon>
    </lineage>
</organism>
<evidence type="ECO:0000313" key="7">
    <source>
        <dbReference type="Proteomes" id="UP001521209"/>
    </source>
</evidence>
<comment type="caution">
    <text evidence="6">The sequence shown here is derived from an EMBL/GenBank/DDBJ whole genome shotgun (WGS) entry which is preliminary data.</text>
</comment>
<keyword evidence="7" id="KW-1185">Reference proteome</keyword>
<feature type="transmembrane region" description="Helical" evidence="5">
    <location>
        <begin position="135"/>
        <end position="159"/>
    </location>
</feature>
<keyword evidence="4 5" id="KW-0472">Membrane</keyword>
<feature type="transmembrane region" description="Helical" evidence="5">
    <location>
        <begin position="46"/>
        <end position="65"/>
    </location>
</feature>
<dbReference type="PIRSF" id="PIRSF006060">
    <property type="entry name" value="AA_transporter"/>
    <property type="match status" value="1"/>
</dbReference>
<dbReference type="Gene3D" id="1.20.1740.10">
    <property type="entry name" value="Amino acid/polyamine transporter I"/>
    <property type="match status" value="1"/>
</dbReference>
<feature type="transmembrane region" description="Helical" evidence="5">
    <location>
        <begin position="15"/>
        <end position="34"/>
    </location>
</feature>
<evidence type="ECO:0000313" key="6">
    <source>
        <dbReference type="EMBL" id="MCF3948977.1"/>
    </source>
</evidence>
<feature type="transmembrane region" description="Helical" evidence="5">
    <location>
        <begin position="237"/>
        <end position="260"/>
    </location>
</feature>
<feature type="transmembrane region" description="Helical" evidence="5">
    <location>
        <begin position="462"/>
        <end position="479"/>
    </location>
</feature>
<dbReference type="Pfam" id="PF13520">
    <property type="entry name" value="AA_permease_2"/>
    <property type="match status" value="1"/>
</dbReference>
<accession>A0ABS9E1U3</accession>
<dbReference type="RefSeq" id="WP_235706285.1">
    <property type="nucleotide sequence ID" value="NZ_JAKGBZ010000130.1"/>
</dbReference>
<feature type="transmembrane region" description="Helical" evidence="5">
    <location>
        <begin position="272"/>
        <end position="295"/>
    </location>
</feature>
<evidence type="ECO:0000256" key="5">
    <source>
        <dbReference type="SAM" id="Phobius"/>
    </source>
</evidence>
<dbReference type="InterPro" id="IPR052962">
    <property type="entry name" value="AA_Transporter_AGT"/>
</dbReference>
<evidence type="ECO:0000256" key="4">
    <source>
        <dbReference type="ARBA" id="ARBA00023136"/>
    </source>
</evidence>
<feature type="transmembrane region" description="Helical" evidence="5">
    <location>
        <begin position="491"/>
        <end position="511"/>
    </location>
</feature>
<comment type="subcellular location">
    <subcellularLocation>
        <location evidence="1">Membrane</location>
        <topology evidence="1">Multi-pass membrane protein</topology>
    </subcellularLocation>
</comment>
<feature type="transmembrane region" description="Helical" evidence="5">
    <location>
        <begin position="197"/>
        <end position="217"/>
    </location>
</feature>
<proteinExistence type="predicted"/>
<feature type="transmembrane region" description="Helical" evidence="5">
    <location>
        <begin position="165"/>
        <end position="185"/>
    </location>
</feature>
<reference evidence="6 7" key="1">
    <citation type="submission" date="2022-01" db="EMBL/GenBank/DDBJ databases">
        <authorList>
            <person name="Won M."/>
            <person name="Kim S.-J."/>
            <person name="Kwon S.-W."/>
        </authorList>
    </citation>
    <scope>NUCLEOTIDE SEQUENCE [LARGE SCALE GENOMIC DNA]</scope>
    <source>
        <strain evidence="6 7">KCTC 23505</strain>
    </source>
</reference>
<dbReference type="EMBL" id="JAKGBZ010000130">
    <property type="protein sequence ID" value="MCF3948977.1"/>
    <property type="molecule type" value="Genomic_DNA"/>
</dbReference>
<keyword evidence="3 5" id="KW-1133">Transmembrane helix</keyword>
<gene>
    <name evidence="6" type="ORF">L2A60_20270</name>
</gene>
<feature type="non-terminal residue" evidence="6">
    <location>
        <position position="533"/>
    </location>
</feature>
<dbReference type="PANTHER" id="PTHR47547">
    <property type="match status" value="1"/>
</dbReference>
<protein>
    <submittedName>
        <fullName evidence="6">APC family permease</fullName>
    </submittedName>
</protein>
<feature type="transmembrane region" description="Helical" evidence="5">
    <location>
        <begin position="333"/>
        <end position="358"/>
    </location>
</feature>
<feature type="transmembrane region" description="Helical" evidence="5">
    <location>
        <begin position="401"/>
        <end position="426"/>
    </location>
</feature>
<name>A0ABS9E1U3_9PROT</name>
<dbReference type="PANTHER" id="PTHR47547:SF1">
    <property type="entry name" value="ASPARTATE-PROTON SYMPORTER"/>
    <property type="match status" value="1"/>
</dbReference>
<evidence type="ECO:0000256" key="2">
    <source>
        <dbReference type="ARBA" id="ARBA00022692"/>
    </source>
</evidence>
<feature type="transmembrane region" description="Helical" evidence="5">
    <location>
        <begin position="364"/>
        <end position="389"/>
    </location>
</feature>
<feature type="transmembrane region" description="Helical" evidence="5">
    <location>
        <begin position="85"/>
        <end position="104"/>
    </location>
</feature>
<dbReference type="InterPro" id="IPR002293">
    <property type="entry name" value="AA/rel_permease1"/>
</dbReference>
<sequence length="533" mass="55785">MAEGSGPRLRRDAGIIGLLFASLGGIIGSGWLLGPLAAAKIAGPSAILAWGIGGIAVLLLSFVYAELATAFPRAGAVIAFPKLSHGSLLAVILSFVVFLGYASVPPAEASAVITYASNYIPGLINKAGVLTAKGFLASAILLAIFAFINTLAIKLVLAINSGLTWWKLAIPILTILVFVIVGFHASNFSSHGFAPGGTSGVFSAVATSGIVFSYLGFRQAVELAGESSNPKRNLPIAIVGSVVIGFIVYCGLQIAMIGALHPSDLANGWAKVTFVGAFGPFAGLASLIGMGWLAVLLYIDAFISPSGTGIIYFTTTARVLFATGKEGLVGGKTFARLSVAGVPIVGVIVTFFVGLLFLAPFPSWQGIVTFISSATVLSYGTGPVVLLTLRKTMPVERYKRPYLLAGGTAISYIAFIISNFIIFWSGASTDNFLFELILGFSIIYIGYEAIAGVGLRNLHWRGAWWLAPYFFGMWLITYLGPKALTGGTDTLNQITASIILIVFSVVILLIAMNSGIPDPEEAKATILAGEPEL</sequence>
<feature type="transmembrane region" description="Helical" evidence="5">
    <location>
        <begin position="432"/>
        <end position="450"/>
    </location>
</feature>